<gene>
    <name evidence="2" type="ORF">ABDJ85_03145</name>
</gene>
<sequence>MKMKPPLPRWPSLPLACWGLAMLLALSACGGGSSGPATTTTTPEVPRVDPPVVTPVVLPPVIGTLAWPLALDATHPAQMKLLATDPEGGAITWSVVCGTRLKCKLDGDTLSLEVDTAAPTGQSGVQITATNPKGLRDLVERNVIIWSRAMSGRLGSLAGAPDRAGLHLLILGDGFTAAEQPVFHQAAYELLMKFNSQPEIAAHMDAWNIHVGNVDAAVSGIPRAGVLNTVAPPLGSVLGCQNTSRLLCPNSELVLQVASQLLPHYTMVLVIGNTTDYAGAGGVVSTVSLAPSARDIAVHELGHSFAGLADEYVDEYINYAYVEGAYPNITTFSAREQVPWRVWIDPQTPVPTSLPPPETPDAVGLFYGGYYRAAGYFRPTLDSFMRNLGRNFGAVNGEAWARNVYAQGGAWSASAPDTKTPLLRTAQPAEGWLFKATPLMGRKIAETRWYVGDTELTDQRGATQLPLFSAIPVVVRVDLVDLTGRVRLNQGVVASLSWSIQ</sequence>
<proteinExistence type="predicted"/>
<keyword evidence="1" id="KW-0732">Signal</keyword>
<feature type="chain" id="PRO_5045767081" evidence="1">
    <location>
        <begin position="28"/>
        <end position="501"/>
    </location>
</feature>
<dbReference type="EMBL" id="JBDPZD010000001">
    <property type="protein sequence ID" value="MEO3690447.1"/>
    <property type="molecule type" value="Genomic_DNA"/>
</dbReference>
<feature type="signal peptide" evidence="1">
    <location>
        <begin position="1"/>
        <end position="27"/>
    </location>
</feature>
<keyword evidence="3" id="KW-1185">Reference proteome</keyword>
<dbReference type="InterPro" id="IPR024079">
    <property type="entry name" value="MetalloPept_cat_dom_sf"/>
</dbReference>
<dbReference type="Pfam" id="PF09471">
    <property type="entry name" value="Peptidase_M64"/>
    <property type="match status" value="1"/>
</dbReference>
<dbReference type="RefSeq" id="WP_347703277.1">
    <property type="nucleotide sequence ID" value="NZ_JBDPZD010000001.1"/>
</dbReference>
<evidence type="ECO:0000313" key="3">
    <source>
        <dbReference type="Proteomes" id="UP001495147"/>
    </source>
</evidence>
<evidence type="ECO:0000256" key="1">
    <source>
        <dbReference type="SAM" id="SignalP"/>
    </source>
</evidence>
<name>A0ABV0FX01_9BURK</name>
<evidence type="ECO:0000313" key="2">
    <source>
        <dbReference type="EMBL" id="MEO3690447.1"/>
    </source>
</evidence>
<organism evidence="2 3">
    <name type="scientific">Roseateles paludis</name>
    <dbReference type="NCBI Taxonomy" id="3145238"/>
    <lineage>
        <taxon>Bacteria</taxon>
        <taxon>Pseudomonadati</taxon>
        <taxon>Pseudomonadota</taxon>
        <taxon>Betaproteobacteria</taxon>
        <taxon>Burkholderiales</taxon>
        <taxon>Sphaerotilaceae</taxon>
        <taxon>Roseateles</taxon>
    </lineage>
</organism>
<dbReference type="Gene3D" id="3.40.390.10">
    <property type="entry name" value="Collagenase (Catalytic Domain)"/>
    <property type="match status" value="1"/>
</dbReference>
<comment type="caution">
    <text evidence="2">The sequence shown here is derived from an EMBL/GenBank/DDBJ whole genome shotgun (WGS) entry which is preliminary data.</text>
</comment>
<protein>
    <submittedName>
        <fullName evidence="2">M64 family metallopeptidase</fullName>
    </submittedName>
</protein>
<dbReference type="PROSITE" id="PS51257">
    <property type="entry name" value="PROKAR_LIPOPROTEIN"/>
    <property type="match status" value="1"/>
</dbReference>
<reference evidence="2 3" key="1">
    <citation type="submission" date="2024-05" db="EMBL/GenBank/DDBJ databases">
        <title>Roseateles sp. DJS-2-20 16S ribosomal RNA gene Genome sequencing and assembly.</title>
        <authorList>
            <person name="Woo H."/>
        </authorList>
    </citation>
    <scope>NUCLEOTIDE SEQUENCE [LARGE SCALE GENOMIC DNA]</scope>
    <source>
        <strain evidence="2 3">DJS-2-20</strain>
    </source>
</reference>
<dbReference type="Proteomes" id="UP001495147">
    <property type="component" value="Unassembled WGS sequence"/>
</dbReference>
<dbReference type="InterPro" id="IPR019026">
    <property type="entry name" value="Peptidase_M64_IgA"/>
</dbReference>
<accession>A0ABV0FX01</accession>